<evidence type="ECO:0000313" key="3">
    <source>
        <dbReference type="Proteomes" id="UP001354989"/>
    </source>
</evidence>
<dbReference type="InterPro" id="IPR025393">
    <property type="entry name" value="DUF4301"/>
</dbReference>
<dbReference type="SUPFAM" id="SSF53448">
    <property type="entry name" value="Nucleotide-diphospho-sugar transferases"/>
    <property type="match status" value="1"/>
</dbReference>
<evidence type="ECO:0000259" key="1">
    <source>
        <dbReference type="Pfam" id="PF14134"/>
    </source>
</evidence>
<dbReference type="Pfam" id="PF14134">
    <property type="entry name" value="DUF4301"/>
    <property type="match status" value="1"/>
</dbReference>
<keyword evidence="3" id="KW-1185">Reference proteome</keyword>
<name>A0ABM7VC05_9BACT</name>
<protein>
    <recommendedName>
        <fullName evidence="1">DUF4301 domain-containing protein</fullName>
    </recommendedName>
</protein>
<reference evidence="2 3" key="1">
    <citation type="submission" date="2021-12" db="EMBL/GenBank/DDBJ databases">
        <title>Genome sequencing of bacteria with rrn-lacking chromosome and rrn-plasmid.</title>
        <authorList>
            <person name="Anda M."/>
            <person name="Iwasaki W."/>
        </authorList>
    </citation>
    <scope>NUCLEOTIDE SEQUENCE [LARGE SCALE GENOMIC DNA]</scope>
    <source>
        <strain evidence="2 3">NBRC 101262</strain>
    </source>
</reference>
<dbReference type="Proteomes" id="UP001354989">
    <property type="component" value="Chromosome"/>
</dbReference>
<proteinExistence type="predicted"/>
<dbReference type="EMBL" id="AP025292">
    <property type="protein sequence ID" value="BDC98456.1"/>
    <property type="molecule type" value="Genomic_DNA"/>
</dbReference>
<gene>
    <name evidence="2" type="ORF">PEPS_07370</name>
</gene>
<accession>A0ABM7VC05</accession>
<feature type="domain" description="DUF4301" evidence="1">
    <location>
        <begin position="10"/>
        <end position="519"/>
    </location>
</feature>
<dbReference type="InterPro" id="IPR029044">
    <property type="entry name" value="Nucleotide-diphossugar_trans"/>
</dbReference>
<evidence type="ECO:0000313" key="2">
    <source>
        <dbReference type="EMBL" id="BDC98456.1"/>
    </source>
</evidence>
<sequence length="519" mass="58179">MPTIETTRFTEEELAQFENRGISTEEVERQLINFQEGFPFMEILKAATLGDGIMQLSEEEVNKLVADFDKNIATVNVSKFIPASGAATRMFKNLFGYKDQYRDYSPSAADVIEDANVTPTHSFFEHIEQFAFYDSLKAALKEDGIDLDIAAKRHHVSVLDKLLGKGGMNYGTLPKGLLKFHTYSDHVATPVEEHLKEGAAYAQQQSGLVQLHFTVSPQHLKAFKSHVAEVQSKYEAKFGVKYEISYSIQKPSTDTIAVTNDNKPFVEEGTVLFRPGGHGALIENLNDIDAEVIFIKNIDNVVNDRVAGDTITYKKVLASVAMKTQEQIFAYLKQLDEPALLTANDIEEIANFVQQTLCVVPSQKNPSRESKIDWLKSKLNRPIRACGMVKNEGEPGGGPFWAVNNDQTISLQIVESSQINLQSLEKLEIVNHATHFNPVDLVCLVKDYQGNKFDLKKYVDPKTGFITLKSRNGQEIKAQELPGLWNGAMSDWNTIFIEVPIMTFNPVKTVNDLLRDNHQ</sequence>
<organism evidence="2 3">
    <name type="scientific">Persicobacter psychrovividus</name>
    <dbReference type="NCBI Taxonomy" id="387638"/>
    <lineage>
        <taxon>Bacteria</taxon>
        <taxon>Pseudomonadati</taxon>
        <taxon>Bacteroidota</taxon>
        <taxon>Cytophagia</taxon>
        <taxon>Cytophagales</taxon>
        <taxon>Persicobacteraceae</taxon>
        <taxon>Persicobacter</taxon>
    </lineage>
</organism>
<dbReference type="RefSeq" id="WP_338397683.1">
    <property type="nucleotide sequence ID" value="NZ_AP025292.1"/>
</dbReference>